<keyword evidence="1" id="KW-0175">Coiled coil</keyword>
<dbReference type="AlphaFoldDB" id="A0AAV9G6G0"/>
<feature type="transmembrane region" description="Helical" evidence="2">
    <location>
        <begin position="194"/>
        <end position="218"/>
    </location>
</feature>
<name>A0AAV9G6G0_9PEZI</name>
<accession>A0AAV9G6G0</accession>
<evidence type="ECO:0000256" key="2">
    <source>
        <dbReference type="SAM" id="Phobius"/>
    </source>
</evidence>
<evidence type="ECO:0000313" key="5">
    <source>
        <dbReference type="Proteomes" id="UP001321760"/>
    </source>
</evidence>
<feature type="coiled-coil region" evidence="1">
    <location>
        <begin position="42"/>
        <end position="69"/>
    </location>
</feature>
<keyword evidence="2" id="KW-0812">Transmembrane</keyword>
<dbReference type="Pfam" id="PF20237">
    <property type="entry name" value="DUF6594"/>
    <property type="match status" value="1"/>
</dbReference>
<reference evidence="4" key="1">
    <citation type="journal article" date="2023" name="Mol. Phylogenet. Evol.">
        <title>Genome-scale phylogeny and comparative genomics of the fungal order Sordariales.</title>
        <authorList>
            <person name="Hensen N."/>
            <person name="Bonometti L."/>
            <person name="Westerberg I."/>
            <person name="Brannstrom I.O."/>
            <person name="Guillou S."/>
            <person name="Cros-Aarteil S."/>
            <person name="Calhoun S."/>
            <person name="Haridas S."/>
            <person name="Kuo A."/>
            <person name="Mondo S."/>
            <person name="Pangilinan J."/>
            <person name="Riley R."/>
            <person name="LaButti K."/>
            <person name="Andreopoulos B."/>
            <person name="Lipzen A."/>
            <person name="Chen C."/>
            <person name="Yan M."/>
            <person name="Daum C."/>
            <person name="Ng V."/>
            <person name="Clum A."/>
            <person name="Steindorff A."/>
            <person name="Ohm R.A."/>
            <person name="Martin F."/>
            <person name="Silar P."/>
            <person name="Natvig D.O."/>
            <person name="Lalanne C."/>
            <person name="Gautier V."/>
            <person name="Ament-Velasquez S.L."/>
            <person name="Kruys A."/>
            <person name="Hutchinson M.I."/>
            <person name="Powell A.J."/>
            <person name="Barry K."/>
            <person name="Miller A.N."/>
            <person name="Grigoriev I.V."/>
            <person name="Debuchy R."/>
            <person name="Gladieux P."/>
            <person name="Hiltunen Thoren M."/>
            <person name="Johannesson H."/>
        </authorList>
    </citation>
    <scope>NUCLEOTIDE SEQUENCE</scope>
    <source>
        <strain evidence="4">PSN243</strain>
    </source>
</reference>
<keyword evidence="2" id="KW-0472">Membrane</keyword>
<organism evidence="4 5">
    <name type="scientific">Podospora aff. communis PSN243</name>
    <dbReference type="NCBI Taxonomy" id="3040156"/>
    <lineage>
        <taxon>Eukaryota</taxon>
        <taxon>Fungi</taxon>
        <taxon>Dikarya</taxon>
        <taxon>Ascomycota</taxon>
        <taxon>Pezizomycotina</taxon>
        <taxon>Sordariomycetes</taxon>
        <taxon>Sordariomycetidae</taxon>
        <taxon>Sordariales</taxon>
        <taxon>Podosporaceae</taxon>
        <taxon>Podospora</taxon>
    </lineage>
</organism>
<dbReference type="EMBL" id="MU865993">
    <property type="protein sequence ID" value="KAK4443412.1"/>
    <property type="molecule type" value="Genomic_DNA"/>
</dbReference>
<dbReference type="Proteomes" id="UP001321760">
    <property type="component" value="Unassembled WGS sequence"/>
</dbReference>
<feature type="transmembrane region" description="Helical" evidence="2">
    <location>
        <begin position="250"/>
        <end position="268"/>
    </location>
</feature>
<proteinExistence type="predicted"/>
<keyword evidence="2" id="KW-1133">Transmembrane helix</keyword>
<dbReference type="PANTHER" id="PTHR34502">
    <property type="entry name" value="DUF6594 DOMAIN-CONTAINING PROTEIN-RELATED"/>
    <property type="match status" value="1"/>
</dbReference>
<evidence type="ECO:0000259" key="3">
    <source>
        <dbReference type="Pfam" id="PF20237"/>
    </source>
</evidence>
<reference evidence="4" key="2">
    <citation type="submission" date="2023-05" db="EMBL/GenBank/DDBJ databases">
        <authorList>
            <consortium name="Lawrence Berkeley National Laboratory"/>
            <person name="Steindorff A."/>
            <person name="Hensen N."/>
            <person name="Bonometti L."/>
            <person name="Westerberg I."/>
            <person name="Brannstrom I.O."/>
            <person name="Guillou S."/>
            <person name="Cros-Aarteil S."/>
            <person name="Calhoun S."/>
            <person name="Haridas S."/>
            <person name="Kuo A."/>
            <person name="Mondo S."/>
            <person name="Pangilinan J."/>
            <person name="Riley R."/>
            <person name="Labutti K."/>
            <person name="Andreopoulos B."/>
            <person name="Lipzen A."/>
            <person name="Chen C."/>
            <person name="Yanf M."/>
            <person name="Daum C."/>
            <person name="Ng V."/>
            <person name="Clum A."/>
            <person name="Ohm R."/>
            <person name="Martin F."/>
            <person name="Silar P."/>
            <person name="Natvig D."/>
            <person name="Lalanne C."/>
            <person name="Gautier V."/>
            <person name="Ament-Velasquez S.L."/>
            <person name="Kruys A."/>
            <person name="Hutchinson M.I."/>
            <person name="Powell A.J."/>
            <person name="Barry K."/>
            <person name="Miller A.N."/>
            <person name="Grigoriev I.V."/>
            <person name="Debuchy R."/>
            <person name="Gladieux P."/>
            <person name="Thoren M.H."/>
            <person name="Johannesson H."/>
        </authorList>
    </citation>
    <scope>NUCLEOTIDE SEQUENCE</scope>
    <source>
        <strain evidence="4">PSN243</strain>
    </source>
</reference>
<dbReference type="PANTHER" id="PTHR34502:SF4">
    <property type="entry name" value="DUF6594 DOMAIN-CONTAINING PROTEIN"/>
    <property type="match status" value="1"/>
</dbReference>
<feature type="domain" description="DUF6594" evidence="3">
    <location>
        <begin position="15"/>
        <end position="263"/>
    </location>
</feature>
<dbReference type="InterPro" id="IPR046529">
    <property type="entry name" value="DUF6594"/>
</dbReference>
<gene>
    <name evidence="4" type="ORF">QBC34DRAFT_211079</name>
</gene>
<evidence type="ECO:0000256" key="1">
    <source>
        <dbReference type="SAM" id="Coils"/>
    </source>
</evidence>
<evidence type="ECO:0000313" key="4">
    <source>
        <dbReference type="EMBL" id="KAK4443412.1"/>
    </source>
</evidence>
<keyword evidence="5" id="KW-1185">Reference proteome</keyword>
<feature type="transmembrane region" description="Helical" evidence="2">
    <location>
        <begin position="225"/>
        <end position="244"/>
    </location>
</feature>
<protein>
    <recommendedName>
        <fullName evidence="3">DUF6594 domain-containing protein</fullName>
    </recommendedName>
</protein>
<comment type="caution">
    <text evidence="4">The sequence shown here is derived from an EMBL/GenBank/DDBJ whole genome shotgun (WGS) entry which is preliminary data.</text>
</comment>
<sequence>MSAEFRAKQWKYVGYRGFCNFLSSDNDFLMLRRFGVLSIRVLLALQDELVELEEQLQTLENQLTSFEAPDYHNGSFRQETEECRCELIREIASKLRSYNELLLQHSDLLSRPGPPTRNISSVSNWLQNHDDAILPQETAFLSQRRDLVPLVTKSTSPLRSLLEKSSHFRLLGLWKKRTLDGDTIHYYSEQRINLFVSLTLTTLGLFMLVAPLWVLAFVDDKVKRLWVITLFVVLFLPLVVFTSSAKSPEASLAATAAYAAVLVVFLQISP</sequence>